<dbReference type="GO" id="GO:0004197">
    <property type="term" value="F:cysteine-type endopeptidase activity"/>
    <property type="evidence" value="ECO:0007669"/>
    <property type="project" value="Ensembl"/>
</dbReference>
<dbReference type="PANTHER" id="PTHR47901">
    <property type="entry name" value="CASPASE RECRUITMENT DOMAIN-CONTAINING PROTEIN 18"/>
    <property type="match status" value="1"/>
</dbReference>
<dbReference type="GO" id="GO:0060907">
    <property type="term" value="P:positive regulation of macrophage cytokine production"/>
    <property type="evidence" value="ECO:0007669"/>
    <property type="project" value="Ensembl"/>
</dbReference>
<dbReference type="InterPro" id="IPR001309">
    <property type="entry name" value="Pept_C14_p20"/>
</dbReference>
<proteinExistence type="inferred from homology"/>
<feature type="active site" evidence="6">
    <location>
        <position position="258"/>
    </location>
</feature>
<sequence>MAESNHSPKPLKMLERVGKELLSEYLEKVVQSNVLKLEADEKEKFNNADRKDKRRVFVDTIKKKQSKVGQVLLQTFLNMDENTNNGDVDPVTEKRPEAPEESADSLKLCPPEDFMRLRRVKANEIYPIKEREGRTRMALIICNTEFKHLPFRQGAIFDTKGMNRLLEDLGYTVVLKENLTAKGMESELKDFAALPEHTNSDSTFLVLMSHGTLHGVCGVMHSNESADVLHYDTVYQIFNNCNCPGLRDKPKVIIVQACRGENRGEVWIRKDPKARVFSAAELPKNVEPDAVELSHVEKDFIAFYSTTPHNLSYRDEEGSYFIIKLISCFQKYAWSCHLLDIFQKVQLSFEKPSINFQMPTIDRASLTRRFYLFPGN</sequence>
<dbReference type="PROSITE" id="PS01122">
    <property type="entry name" value="CASPASE_CYS"/>
    <property type="match status" value="1"/>
</dbReference>
<evidence type="ECO:0000256" key="7">
    <source>
        <dbReference type="RuleBase" id="RU003971"/>
    </source>
</evidence>
<dbReference type="PROSITE" id="PS50207">
    <property type="entry name" value="CASPASE_P10"/>
    <property type="match status" value="1"/>
</dbReference>
<comment type="similarity">
    <text evidence="1 7">Belongs to the peptidase C14A family.</text>
</comment>
<dbReference type="GO" id="GO:0072557">
    <property type="term" value="C:IPAF inflammasome complex"/>
    <property type="evidence" value="ECO:0007669"/>
    <property type="project" value="TreeGrafter"/>
</dbReference>
<dbReference type="AlphaFoldDB" id="A0A8C6RIP0"/>
<dbReference type="Gene3D" id="3.40.50.1460">
    <property type="match status" value="1"/>
</dbReference>
<dbReference type="GO" id="GO:0032497">
    <property type="term" value="P:detection of lipopolysaccharide"/>
    <property type="evidence" value="ECO:0007669"/>
    <property type="project" value="Ensembl"/>
</dbReference>
<evidence type="ECO:0000256" key="8">
    <source>
        <dbReference type="SAM" id="MobiDB-lite"/>
    </source>
</evidence>
<dbReference type="GO" id="GO:0050830">
    <property type="term" value="P:defense response to Gram-positive bacterium"/>
    <property type="evidence" value="ECO:0007669"/>
    <property type="project" value="Ensembl"/>
</dbReference>
<dbReference type="SUPFAM" id="SSF47986">
    <property type="entry name" value="DEATH domain"/>
    <property type="match status" value="1"/>
</dbReference>
<feature type="region of interest" description="Disordered" evidence="8">
    <location>
        <begin position="81"/>
        <end position="106"/>
    </location>
</feature>
<evidence type="ECO:0000256" key="4">
    <source>
        <dbReference type="ARBA" id="ARBA00022807"/>
    </source>
</evidence>
<dbReference type="GO" id="GO:0160074">
    <property type="term" value="C:non-canonical inflammasome complex"/>
    <property type="evidence" value="ECO:0007669"/>
    <property type="project" value="Ensembl"/>
</dbReference>
<dbReference type="GO" id="GO:0035234">
    <property type="term" value="P:ectopic germ cell programmed cell death"/>
    <property type="evidence" value="ECO:0007669"/>
    <property type="project" value="Ensembl"/>
</dbReference>
<evidence type="ECO:0000259" key="11">
    <source>
        <dbReference type="PROSITE" id="PS50209"/>
    </source>
</evidence>
<dbReference type="PROSITE" id="PS50208">
    <property type="entry name" value="CASPASE_P20"/>
    <property type="match status" value="1"/>
</dbReference>
<dbReference type="InterPro" id="IPR015917">
    <property type="entry name" value="Pept_C14A"/>
</dbReference>
<evidence type="ECO:0000256" key="6">
    <source>
        <dbReference type="PIRSR" id="PIRSR038001-1"/>
    </source>
</evidence>
<accession>A0A8C6RIP0</accession>
<dbReference type="InterPro" id="IPR011600">
    <property type="entry name" value="Pept_C14_caspase"/>
</dbReference>
<dbReference type="PRINTS" id="PR00376">
    <property type="entry name" value="IL1BCENZYME"/>
</dbReference>
<dbReference type="GO" id="GO:0001530">
    <property type="term" value="F:lipopolysaccharide binding"/>
    <property type="evidence" value="ECO:0007669"/>
    <property type="project" value="Ensembl"/>
</dbReference>
<gene>
    <name evidence="12" type="primary">Casp4</name>
</gene>
<feature type="domain" description="Caspase family p20" evidence="10">
    <location>
        <begin position="134"/>
        <end position="262"/>
    </location>
</feature>
<dbReference type="PIRSF" id="PIRSF038001">
    <property type="entry name" value="Caspase_ICE"/>
    <property type="match status" value="1"/>
</dbReference>
<dbReference type="GeneTree" id="ENSGT00940000162428"/>
<dbReference type="PANTHER" id="PTHR47901:SF3">
    <property type="entry name" value="CASPASE-1"/>
    <property type="match status" value="1"/>
</dbReference>
<dbReference type="GO" id="GO:0097169">
    <property type="term" value="C:AIM2 inflammasome complex"/>
    <property type="evidence" value="ECO:0007669"/>
    <property type="project" value="TreeGrafter"/>
</dbReference>
<dbReference type="GO" id="GO:0032731">
    <property type="term" value="P:positive regulation of interleukin-1 beta production"/>
    <property type="evidence" value="ECO:0007669"/>
    <property type="project" value="Ensembl"/>
</dbReference>
<dbReference type="GO" id="GO:1900227">
    <property type="term" value="P:positive regulation of NLRP3 inflammasome complex assembly"/>
    <property type="evidence" value="ECO:0007669"/>
    <property type="project" value="Ensembl"/>
</dbReference>
<name>A0A8C6RIP0_NANGA</name>
<evidence type="ECO:0000259" key="9">
    <source>
        <dbReference type="PROSITE" id="PS50207"/>
    </source>
</evidence>
<dbReference type="FunFam" id="3.40.50.1460:FF:000007">
    <property type="entry name" value="Caspase-1"/>
    <property type="match status" value="1"/>
</dbReference>
<evidence type="ECO:0000256" key="5">
    <source>
        <dbReference type="ARBA" id="ARBA00023145"/>
    </source>
</evidence>
<dbReference type="InterPro" id="IPR002138">
    <property type="entry name" value="Pept_C14_p10"/>
</dbReference>
<evidence type="ECO:0000256" key="3">
    <source>
        <dbReference type="ARBA" id="ARBA00022801"/>
    </source>
</evidence>
<dbReference type="InterPro" id="IPR016129">
    <property type="entry name" value="Caspase_his_AS"/>
</dbReference>
<keyword evidence="13" id="KW-1185">Reference proteome</keyword>
<dbReference type="SMART" id="SM00115">
    <property type="entry name" value="CASc"/>
    <property type="match status" value="1"/>
</dbReference>
<dbReference type="GO" id="GO:2000494">
    <property type="term" value="P:positive regulation of interleukin-18-mediated signaling pathway"/>
    <property type="evidence" value="ECO:0007669"/>
    <property type="project" value="Ensembl"/>
</dbReference>
<dbReference type="PROSITE" id="PS01121">
    <property type="entry name" value="CASPASE_HIS"/>
    <property type="match status" value="1"/>
</dbReference>
<organism evidence="12 13">
    <name type="scientific">Nannospalax galili</name>
    <name type="common">Northern Israeli blind subterranean mole rat</name>
    <name type="synonym">Spalax galili</name>
    <dbReference type="NCBI Taxonomy" id="1026970"/>
    <lineage>
        <taxon>Eukaryota</taxon>
        <taxon>Metazoa</taxon>
        <taxon>Chordata</taxon>
        <taxon>Craniata</taxon>
        <taxon>Vertebrata</taxon>
        <taxon>Euteleostomi</taxon>
        <taxon>Mammalia</taxon>
        <taxon>Eutheria</taxon>
        <taxon>Euarchontoglires</taxon>
        <taxon>Glires</taxon>
        <taxon>Rodentia</taxon>
        <taxon>Myomorpha</taxon>
        <taxon>Muroidea</taxon>
        <taxon>Spalacidae</taxon>
        <taxon>Spalacinae</taxon>
        <taxon>Nannospalax</taxon>
    </lineage>
</organism>
<dbReference type="PROSITE" id="PS50209">
    <property type="entry name" value="CARD"/>
    <property type="match status" value="1"/>
</dbReference>
<dbReference type="InterPro" id="IPR002398">
    <property type="entry name" value="Pept_C14"/>
</dbReference>
<evidence type="ECO:0000256" key="1">
    <source>
        <dbReference type="ARBA" id="ARBA00010134"/>
    </source>
</evidence>
<dbReference type="Ensembl" id="ENSNGAT00000024699.1">
    <property type="protein sequence ID" value="ENSNGAP00000019041.1"/>
    <property type="gene ID" value="ENSNGAG00000018987.1"/>
</dbReference>
<dbReference type="Pfam" id="PF00619">
    <property type="entry name" value="CARD"/>
    <property type="match status" value="1"/>
</dbReference>
<dbReference type="Pfam" id="PF00656">
    <property type="entry name" value="Peptidase_C14"/>
    <property type="match status" value="1"/>
</dbReference>
<reference evidence="12" key="1">
    <citation type="submission" date="2025-08" db="UniProtKB">
        <authorList>
            <consortium name="Ensembl"/>
        </authorList>
    </citation>
    <scope>IDENTIFICATION</scope>
</reference>
<evidence type="ECO:0000313" key="12">
    <source>
        <dbReference type="Ensembl" id="ENSNGAP00000019041.1"/>
    </source>
</evidence>
<evidence type="ECO:0000256" key="2">
    <source>
        <dbReference type="ARBA" id="ARBA00022670"/>
    </source>
</evidence>
<dbReference type="GO" id="GO:0016540">
    <property type="term" value="P:protein autoprocessing"/>
    <property type="evidence" value="ECO:0007669"/>
    <property type="project" value="Ensembl"/>
</dbReference>
<dbReference type="InterPro" id="IPR011029">
    <property type="entry name" value="DEATH-like_dom_sf"/>
</dbReference>
<dbReference type="GO" id="GO:0050729">
    <property type="term" value="P:positive regulation of inflammatory response"/>
    <property type="evidence" value="ECO:0007669"/>
    <property type="project" value="Ensembl"/>
</dbReference>
<dbReference type="CDD" id="cd00032">
    <property type="entry name" value="CASc"/>
    <property type="match status" value="1"/>
</dbReference>
<evidence type="ECO:0000259" key="10">
    <source>
        <dbReference type="PROSITE" id="PS50208"/>
    </source>
</evidence>
<dbReference type="GO" id="GO:0042981">
    <property type="term" value="P:regulation of apoptotic process"/>
    <property type="evidence" value="ECO:0007669"/>
    <property type="project" value="InterPro"/>
</dbReference>
<dbReference type="InterPro" id="IPR001315">
    <property type="entry name" value="CARD"/>
</dbReference>
<dbReference type="GO" id="GO:0072559">
    <property type="term" value="C:NLRP3 inflammasome complex"/>
    <property type="evidence" value="ECO:0007669"/>
    <property type="project" value="TreeGrafter"/>
</dbReference>
<reference evidence="12" key="2">
    <citation type="submission" date="2025-09" db="UniProtKB">
        <authorList>
            <consortium name="Ensembl"/>
        </authorList>
    </citation>
    <scope>IDENTIFICATION</scope>
</reference>
<dbReference type="GO" id="GO:0089720">
    <property type="term" value="F:caspase binding"/>
    <property type="evidence" value="ECO:0007669"/>
    <property type="project" value="TreeGrafter"/>
</dbReference>
<dbReference type="SUPFAM" id="SSF52129">
    <property type="entry name" value="Caspase-like"/>
    <property type="match status" value="1"/>
</dbReference>
<evidence type="ECO:0000313" key="13">
    <source>
        <dbReference type="Proteomes" id="UP000694381"/>
    </source>
</evidence>
<feature type="active site" evidence="6">
    <location>
        <position position="210"/>
    </location>
</feature>
<protein>
    <submittedName>
        <fullName evidence="12">Caspase 4, apoptosis-related cysteine peptidase</fullName>
    </submittedName>
</protein>
<dbReference type="GO" id="GO:0160075">
    <property type="term" value="P:non-canonical inflammasome complex assembly"/>
    <property type="evidence" value="ECO:0007669"/>
    <property type="project" value="Ensembl"/>
</dbReference>
<keyword evidence="4" id="KW-0788">Thiol protease</keyword>
<dbReference type="GO" id="GO:0141201">
    <property type="term" value="P:pyroptotic cell death"/>
    <property type="evidence" value="ECO:0007669"/>
    <property type="project" value="Ensembl"/>
</dbReference>
<keyword evidence="2" id="KW-0645">Protease</keyword>
<dbReference type="InterPro" id="IPR029030">
    <property type="entry name" value="Caspase-like_dom_sf"/>
</dbReference>
<dbReference type="InterPro" id="IPR033139">
    <property type="entry name" value="Caspase_cys_AS"/>
</dbReference>
<dbReference type="OMA" id="ACRGANH"/>
<dbReference type="Proteomes" id="UP000694381">
    <property type="component" value="Unassembled WGS sequence"/>
</dbReference>
<feature type="domain" description="CARD" evidence="11">
    <location>
        <begin position="1"/>
        <end position="81"/>
    </location>
</feature>
<feature type="domain" description="Caspase family p10" evidence="9">
    <location>
        <begin position="290"/>
        <end position="374"/>
    </location>
</feature>
<keyword evidence="3" id="KW-0378">Hydrolase</keyword>
<keyword evidence="5" id="KW-0865">Zymogen</keyword>